<dbReference type="OrthoDB" id="9811174at2"/>
<dbReference type="STRING" id="1114972.FD35_GL001030"/>
<dbReference type="GO" id="GO:0003677">
    <property type="term" value="F:DNA binding"/>
    <property type="evidence" value="ECO:0007669"/>
    <property type="project" value="UniProtKB-KW"/>
</dbReference>
<protein>
    <submittedName>
        <fullName evidence="3">MerR family transcriptional regulator</fullName>
    </submittedName>
</protein>
<dbReference type="PANTHER" id="PTHR30204:SF82">
    <property type="entry name" value="TRANSCRIPTIONAL REGULATOR, MERR FAMILY"/>
    <property type="match status" value="1"/>
</dbReference>
<evidence type="ECO:0000256" key="1">
    <source>
        <dbReference type="ARBA" id="ARBA00023125"/>
    </source>
</evidence>
<organism evidence="3 4">
    <name type="scientific">Furfurilactobacillus rossiae DSM 15814</name>
    <dbReference type="NCBI Taxonomy" id="1114972"/>
    <lineage>
        <taxon>Bacteria</taxon>
        <taxon>Bacillati</taxon>
        <taxon>Bacillota</taxon>
        <taxon>Bacilli</taxon>
        <taxon>Lactobacillales</taxon>
        <taxon>Lactobacillaceae</taxon>
        <taxon>Furfurilactobacillus</taxon>
    </lineage>
</organism>
<keyword evidence="1" id="KW-0238">DNA-binding</keyword>
<dbReference type="GO" id="GO:0003700">
    <property type="term" value="F:DNA-binding transcription factor activity"/>
    <property type="evidence" value="ECO:0007669"/>
    <property type="project" value="InterPro"/>
</dbReference>
<reference evidence="3 4" key="1">
    <citation type="journal article" date="2015" name="Genome Announc.">
        <title>Expanding the biotechnology potential of lactobacilli through comparative genomics of 213 strains and associated genera.</title>
        <authorList>
            <person name="Sun Z."/>
            <person name="Harris H.M."/>
            <person name="McCann A."/>
            <person name="Guo C."/>
            <person name="Argimon S."/>
            <person name="Zhang W."/>
            <person name="Yang X."/>
            <person name="Jeffery I.B."/>
            <person name="Cooney J.C."/>
            <person name="Kagawa T.F."/>
            <person name="Liu W."/>
            <person name="Song Y."/>
            <person name="Salvetti E."/>
            <person name="Wrobel A."/>
            <person name="Rasinkangas P."/>
            <person name="Parkhill J."/>
            <person name="Rea M.C."/>
            <person name="O'Sullivan O."/>
            <person name="Ritari J."/>
            <person name="Douillard F.P."/>
            <person name="Paul Ross R."/>
            <person name="Yang R."/>
            <person name="Briner A.E."/>
            <person name="Felis G.E."/>
            <person name="de Vos W.M."/>
            <person name="Barrangou R."/>
            <person name="Klaenhammer T.R."/>
            <person name="Caufield P.W."/>
            <person name="Cui Y."/>
            <person name="Zhang H."/>
            <person name="O'Toole P.W."/>
        </authorList>
    </citation>
    <scope>NUCLEOTIDE SEQUENCE [LARGE SCALE GENOMIC DNA]</scope>
    <source>
        <strain evidence="3 4">DSM 15814</strain>
    </source>
</reference>
<dbReference type="AlphaFoldDB" id="A0A0R1R963"/>
<dbReference type="EMBL" id="AZFF01000018">
    <property type="protein sequence ID" value="KRL53494.1"/>
    <property type="molecule type" value="Genomic_DNA"/>
</dbReference>
<dbReference type="InterPro" id="IPR000551">
    <property type="entry name" value="MerR-type_HTH_dom"/>
</dbReference>
<comment type="caution">
    <text evidence="3">The sequence shown here is derived from an EMBL/GenBank/DDBJ whole genome shotgun (WGS) entry which is preliminary data.</text>
</comment>
<dbReference type="CDD" id="cd01109">
    <property type="entry name" value="HTH_YyaN"/>
    <property type="match status" value="1"/>
</dbReference>
<dbReference type="Proteomes" id="UP000051999">
    <property type="component" value="Unassembled WGS sequence"/>
</dbReference>
<dbReference type="Gene3D" id="1.10.1660.10">
    <property type="match status" value="1"/>
</dbReference>
<evidence type="ECO:0000313" key="3">
    <source>
        <dbReference type="EMBL" id="KRL53494.1"/>
    </source>
</evidence>
<evidence type="ECO:0000259" key="2">
    <source>
        <dbReference type="PROSITE" id="PS50937"/>
    </source>
</evidence>
<keyword evidence="4" id="KW-1185">Reference proteome</keyword>
<gene>
    <name evidence="3" type="ORF">FD35_GL001030</name>
</gene>
<proteinExistence type="predicted"/>
<dbReference type="SUPFAM" id="SSF46955">
    <property type="entry name" value="Putative DNA-binding domain"/>
    <property type="match status" value="1"/>
</dbReference>
<dbReference type="eggNOG" id="COG0789">
    <property type="taxonomic scope" value="Bacteria"/>
</dbReference>
<name>A0A0R1R963_9LACO</name>
<dbReference type="PROSITE" id="PS50937">
    <property type="entry name" value="HTH_MERR_2"/>
    <property type="match status" value="1"/>
</dbReference>
<dbReference type="PRINTS" id="PR00040">
    <property type="entry name" value="HTHMERR"/>
</dbReference>
<evidence type="ECO:0000313" key="4">
    <source>
        <dbReference type="Proteomes" id="UP000051999"/>
    </source>
</evidence>
<dbReference type="RefSeq" id="WP_017260402.1">
    <property type="nucleotide sequence ID" value="NZ_AUAW01000021.1"/>
</dbReference>
<dbReference type="SMART" id="SM00422">
    <property type="entry name" value="HTH_MERR"/>
    <property type="match status" value="1"/>
</dbReference>
<dbReference type="InterPro" id="IPR047057">
    <property type="entry name" value="MerR_fam"/>
</dbReference>
<dbReference type="PANTHER" id="PTHR30204">
    <property type="entry name" value="REDOX-CYCLING DRUG-SENSING TRANSCRIPTIONAL ACTIVATOR SOXR"/>
    <property type="match status" value="1"/>
</dbReference>
<accession>A0A0R1R963</accession>
<feature type="domain" description="HTH merR-type" evidence="2">
    <location>
        <begin position="1"/>
        <end position="71"/>
    </location>
</feature>
<dbReference type="InterPro" id="IPR009061">
    <property type="entry name" value="DNA-bd_dom_put_sf"/>
</dbReference>
<dbReference type="PATRIC" id="fig|1114972.6.peg.1043"/>
<dbReference type="Pfam" id="PF13411">
    <property type="entry name" value="MerR_1"/>
    <property type="match status" value="1"/>
</dbReference>
<sequence length="159" mass="18580">MSYSISDVAEIMGTSPSTLRYYDKKGLLPFVDRDSAGRRAFKDNDFNFLKVIECMKKCGLTISQIRHFIDMCMDGDTTLEQRYDFLDVEERSLMTKIEALQEQLDFIRYKKWYYKTSLEKGTENIHLLSDGTVDPQTQAQYNRALSECGDIHQLINYQK</sequence>